<name>A0A4C1ZB41_EUMVA</name>
<accession>A0A4C1ZB41</accession>
<protein>
    <submittedName>
        <fullName evidence="1">Uncharacterized protein</fullName>
    </submittedName>
</protein>
<gene>
    <name evidence="1" type="ORF">EVAR_59036_1</name>
</gene>
<comment type="caution">
    <text evidence="1">The sequence shown here is derived from an EMBL/GenBank/DDBJ whole genome shotgun (WGS) entry which is preliminary data.</text>
</comment>
<dbReference type="EMBL" id="BGZK01001676">
    <property type="protein sequence ID" value="GBP84393.1"/>
    <property type="molecule type" value="Genomic_DNA"/>
</dbReference>
<dbReference type="AlphaFoldDB" id="A0A4C1ZB41"/>
<evidence type="ECO:0000313" key="2">
    <source>
        <dbReference type="Proteomes" id="UP000299102"/>
    </source>
</evidence>
<sequence>MNFIPKRRLSTVESKNAVTYRVNLHARRDRLPLSVGGARPRAEGAPRGSGLLYKNHNNVLTFPTHTDYGAENARLAGCGALQVAAPGPCLSL</sequence>
<keyword evidence="2" id="KW-1185">Reference proteome</keyword>
<organism evidence="1 2">
    <name type="scientific">Eumeta variegata</name>
    <name type="common">Bagworm moth</name>
    <name type="synonym">Eumeta japonica</name>
    <dbReference type="NCBI Taxonomy" id="151549"/>
    <lineage>
        <taxon>Eukaryota</taxon>
        <taxon>Metazoa</taxon>
        <taxon>Ecdysozoa</taxon>
        <taxon>Arthropoda</taxon>
        <taxon>Hexapoda</taxon>
        <taxon>Insecta</taxon>
        <taxon>Pterygota</taxon>
        <taxon>Neoptera</taxon>
        <taxon>Endopterygota</taxon>
        <taxon>Lepidoptera</taxon>
        <taxon>Glossata</taxon>
        <taxon>Ditrysia</taxon>
        <taxon>Tineoidea</taxon>
        <taxon>Psychidae</taxon>
        <taxon>Oiketicinae</taxon>
        <taxon>Eumeta</taxon>
    </lineage>
</organism>
<reference evidence="1 2" key="1">
    <citation type="journal article" date="2019" name="Commun. Biol.">
        <title>The bagworm genome reveals a unique fibroin gene that provides high tensile strength.</title>
        <authorList>
            <person name="Kono N."/>
            <person name="Nakamura H."/>
            <person name="Ohtoshi R."/>
            <person name="Tomita M."/>
            <person name="Numata K."/>
            <person name="Arakawa K."/>
        </authorList>
    </citation>
    <scope>NUCLEOTIDE SEQUENCE [LARGE SCALE GENOMIC DNA]</scope>
</reference>
<dbReference type="Proteomes" id="UP000299102">
    <property type="component" value="Unassembled WGS sequence"/>
</dbReference>
<proteinExistence type="predicted"/>
<evidence type="ECO:0000313" key="1">
    <source>
        <dbReference type="EMBL" id="GBP84393.1"/>
    </source>
</evidence>